<dbReference type="EMBL" id="MHSN01000032">
    <property type="protein sequence ID" value="OHA44206.1"/>
    <property type="molecule type" value="Genomic_DNA"/>
</dbReference>
<protein>
    <recommendedName>
        <fullName evidence="4">Cohesin domain-containing protein</fullName>
    </recommendedName>
</protein>
<evidence type="ECO:0000256" key="1">
    <source>
        <dbReference type="SAM" id="SignalP"/>
    </source>
</evidence>
<comment type="caution">
    <text evidence="2">The sequence shown here is derived from an EMBL/GenBank/DDBJ whole genome shotgun (WGS) entry which is preliminary data.</text>
</comment>
<dbReference type="AlphaFoldDB" id="A0A1G2P782"/>
<keyword evidence="1" id="KW-0732">Signal</keyword>
<evidence type="ECO:0000313" key="2">
    <source>
        <dbReference type="EMBL" id="OHA44206.1"/>
    </source>
</evidence>
<accession>A0A1G2P782</accession>
<name>A0A1G2P782_9BACT</name>
<evidence type="ECO:0000313" key="3">
    <source>
        <dbReference type="Proteomes" id="UP000176881"/>
    </source>
</evidence>
<organism evidence="2 3">
    <name type="scientific">Candidatus Taylorbacteria bacterium RIFCSPLOWO2_12_FULL_47_20</name>
    <dbReference type="NCBI Taxonomy" id="1802335"/>
    <lineage>
        <taxon>Bacteria</taxon>
        <taxon>Candidatus Tayloriibacteriota</taxon>
    </lineage>
</organism>
<feature type="signal peptide" evidence="1">
    <location>
        <begin position="1"/>
        <end position="19"/>
    </location>
</feature>
<dbReference type="Proteomes" id="UP000176881">
    <property type="component" value="Unassembled WGS sequence"/>
</dbReference>
<gene>
    <name evidence="2" type="ORF">A3G59_00080</name>
</gene>
<reference evidence="2 3" key="1">
    <citation type="journal article" date="2016" name="Nat. Commun.">
        <title>Thousands of microbial genomes shed light on interconnected biogeochemical processes in an aquifer system.</title>
        <authorList>
            <person name="Anantharaman K."/>
            <person name="Brown C.T."/>
            <person name="Hug L.A."/>
            <person name="Sharon I."/>
            <person name="Castelle C.J."/>
            <person name="Probst A.J."/>
            <person name="Thomas B.C."/>
            <person name="Singh A."/>
            <person name="Wilkins M.J."/>
            <person name="Karaoz U."/>
            <person name="Brodie E.L."/>
            <person name="Williams K.H."/>
            <person name="Hubbard S.S."/>
            <person name="Banfield J.F."/>
        </authorList>
    </citation>
    <scope>NUCLEOTIDE SEQUENCE [LARGE SCALE GENOMIC DNA]</scope>
</reference>
<proteinExistence type="predicted"/>
<feature type="chain" id="PRO_5009583852" description="Cohesin domain-containing protein" evidence="1">
    <location>
        <begin position="20"/>
        <end position="445"/>
    </location>
</feature>
<sequence>MKQIWFVIPLCSAILSANAAIRIDSIQRTNNDVVISLSGGNPRYWYDFEMTRDFTGWSTIGSALSDYNGDVGLVAFLVSVDRVNDFGFIRAKETLPTVNISLDSATPAKRIVAGSSINVPVTVLQLDAVHEPTILEKLPLRIGENDPSRNFYKGTIWDGSVKIGEFYPIPNETNTTCYLNPGLFLPSGASKRLTVKIDTSGIGISDPGIPGSLIKVDFNEADTNNCGFGLVSGLVAKAQGATEAQGVILQKSYPVVRWYWLPSNSLMSGRRDLICFSVTASTYGPIGLSKVSVEVVTVGYPLQVDAFNCYAYYDSAFSMPVTGLQPDGAFSDVDISPTSERIGIVARGTGERRMVTIPTGETRYFAVRANINGPVYAANSVLTKLLSDKVEQSPRMDTAAQMETRANFVWTPLSFSAFGSPTNSDWTDGFCVEGLVPEIHDGLYR</sequence>
<evidence type="ECO:0008006" key="4">
    <source>
        <dbReference type="Google" id="ProtNLM"/>
    </source>
</evidence>